<feature type="region of interest" description="Disordered" evidence="11">
    <location>
        <begin position="20"/>
        <end position="65"/>
    </location>
</feature>
<keyword evidence="8" id="KW-0627">Porphyrin biosynthesis</keyword>
<dbReference type="InterPro" id="IPR022419">
    <property type="entry name" value="Porphobilin_deaminase_cofac_BS"/>
</dbReference>
<evidence type="ECO:0000256" key="3">
    <source>
        <dbReference type="ARBA" id="ARBA00005638"/>
    </source>
</evidence>
<feature type="domain" description="Porphobilinogen deaminase C-terminal" evidence="13">
    <location>
        <begin position="315"/>
        <end position="388"/>
    </location>
</feature>
<keyword evidence="7" id="KW-0350">Heme biosynthesis</keyword>
<evidence type="ECO:0000256" key="2">
    <source>
        <dbReference type="ARBA" id="ARBA00004735"/>
    </source>
</evidence>
<evidence type="ECO:0000256" key="7">
    <source>
        <dbReference type="ARBA" id="ARBA00023133"/>
    </source>
</evidence>
<reference evidence="14" key="1">
    <citation type="journal article" date="2020" name="Front. Microbiol.">
        <title>Phenotypic and Genetic Characterization of the Cheese Ripening Yeast Geotrichum candidum.</title>
        <authorList>
            <person name="Perkins V."/>
            <person name="Vignola S."/>
            <person name="Lessard M.H."/>
            <person name="Plante P.L."/>
            <person name="Corbeil J."/>
            <person name="Dugat-Bony E."/>
            <person name="Frenette M."/>
            <person name="Labrie S."/>
        </authorList>
    </citation>
    <scope>NUCLEOTIDE SEQUENCE</scope>
    <source>
        <strain evidence="14">LMA-70</strain>
    </source>
</reference>
<dbReference type="CDD" id="cd13645">
    <property type="entry name" value="PBP2_HuPBGD_like"/>
    <property type="match status" value="1"/>
</dbReference>
<evidence type="ECO:0000256" key="9">
    <source>
        <dbReference type="ARBA" id="ARBA00030685"/>
    </source>
</evidence>
<comment type="similarity">
    <text evidence="3">Belongs to the HMBS family.</text>
</comment>
<evidence type="ECO:0000256" key="1">
    <source>
        <dbReference type="ARBA" id="ARBA00001916"/>
    </source>
</evidence>
<name>A0A9P5G7J6_GEOCN</name>
<dbReference type="Proteomes" id="UP000750522">
    <property type="component" value="Unassembled WGS sequence"/>
</dbReference>
<dbReference type="Pfam" id="PF01379">
    <property type="entry name" value="Porphobil_deam"/>
    <property type="match status" value="1"/>
</dbReference>
<comment type="cofactor">
    <cofactor evidence="1">
        <name>dipyrromethane</name>
        <dbReference type="ChEBI" id="CHEBI:60342"/>
    </cofactor>
</comment>
<feature type="domain" description="Porphobilinogen deaminase N-terminal" evidence="12">
    <location>
        <begin position="85"/>
        <end position="302"/>
    </location>
</feature>
<dbReference type="FunFam" id="3.40.190.10:FF:000005">
    <property type="entry name" value="Porphobilinogen deaminase"/>
    <property type="match status" value="1"/>
</dbReference>
<evidence type="ECO:0000256" key="11">
    <source>
        <dbReference type="SAM" id="MobiDB-lite"/>
    </source>
</evidence>
<gene>
    <name evidence="14" type="ORF">DV451_000978</name>
</gene>
<dbReference type="PANTHER" id="PTHR11557">
    <property type="entry name" value="PORPHOBILINOGEN DEAMINASE"/>
    <property type="match status" value="1"/>
</dbReference>
<dbReference type="GO" id="GO:0006783">
    <property type="term" value="P:heme biosynthetic process"/>
    <property type="evidence" value="ECO:0007669"/>
    <property type="project" value="UniProtKB-KW"/>
</dbReference>
<accession>A0A9P5G7J6</accession>
<feature type="compositionally biased region" description="Low complexity" evidence="11">
    <location>
        <begin position="46"/>
        <end position="61"/>
    </location>
</feature>
<dbReference type="PANTHER" id="PTHR11557:SF0">
    <property type="entry name" value="PORPHOBILINOGEN DEAMINASE"/>
    <property type="match status" value="1"/>
</dbReference>
<dbReference type="NCBIfam" id="TIGR00212">
    <property type="entry name" value="hemC"/>
    <property type="match status" value="1"/>
</dbReference>
<feature type="compositionally biased region" description="Polar residues" evidence="11">
    <location>
        <begin position="25"/>
        <end position="45"/>
    </location>
</feature>
<sequence length="405" mass="43666">MSFAQVATPRIFSPDHQVFDKPYITTDSSKPVHNNDTKNSVSLSQSTTSTASPVTSPASNTPERDPSMIIYKDFVNPAHSNDQTITVGGRKSILAVVQSKNIAGMLSSIHPDNSFPVVALSTLGDKVLSKPLYSFGGKSLWTKELETLLLHNIEDLPKLDLIVHSLKDMPTSLPDGCVLGAITKREDPRDALIMPTGSSAVTLSDLAPGSVVGTSSIRRSAQLKRNYPHLKFESIRGNVQTRLAKLDAPDSLFSCIILAVAGLNRLGLGERITSFLDAPDMYYAVGQGALGIEIRTGDKRIIKLLEDINDNETYLQCLAERSLMRTLEGGCSVPIGVRTRFTSENTMEFVALVVSVDGSEAVQETISATVTSAAEAEDLGKKLAHKLIENGAKDILDAIHPDSVH</sequence>
<dbReference type="InterPro" id="IPR022418">
    <property type="entry name" value="Porphobilinogen_deaminase_C"/>
</dbReference>
<comment type="pathway">
    <text evidence="2">Porphyrin-containing compound metabolism; protoporphyrin-IX biosynthesis; coproporphyrinogen-III from 5-aminolevulinate: step 2/4.</text>
</comment>
<dbReference type="AlphaFoldDB" id="A0A9P5G7J6"/>
<evidence type="ECO:0000256" key="10">
    <source>
        <dbReference type="ARBA" id="ARBA00033064"/>
    </source>
</evidence>
<dbReference type="PROSITE" id="PS00533">
    <property type="entry name" value="PORPHOBILINOGEN_DEAM"/>
    <property type="match status" value="1"/>
</dbReference>
<evidence type="ECO:0000256" key="8">
    <source>
        <dbReference type="ARBA" id="ARBA00023244"/>
    </source>
</evidence>
<dbReference type="EC" id="2.5.1.61" evidence="4"/>
<dbReference type="PRINTS" id="PR00151">
    <property type="entry name" value="PORPHBDMNASE"/>
</dbReference>
<dbReference type="Pfam" id="PF03900">
    <property type="entry name" value="Porphobil_deamC"/>
    <property type="match status" value="1"/>
</dbReference>
<evidence type="ECO:0000313" key="15">
    <source>
        <dbReference type="Proteomes" id="UP000750522"/>
    </source>
</evidence>
<dbReference type="GO" id="GO:0004418">
    <property type="term" value="F:hydroxymethylbilane synthase activity"/>
    <property type="evidence" value="ECO:0007669"/>
    <property type="project" value="UniProtKB-EC"/>
</dbReference>
<evidence type="ECO:0000259" key="13">
    <source>
        <dbReference type="Pfam" id="PF03900"/>
    </source>
</evidence>
<dbReference type="InterPro" id="IPR022417">
    <property type="entry name" value="Porphobilin_deaminase_N"/>
</dbReference>
<dbReference type="InterPro" id="IPR000860">
    <property type="entry name" value="HemC"/>
</dbReference>
<keyword evidence="6" id="KW-0808">Transferase</keyword>
<dbReference type="SUPFAM" id="SSF53850">
    <property type="entry name" value="Periplasmic binding protein-like II"/>
    <property type="match status" value="1"/>
</dbReference>
<dbReference type="FunFam" id="3.30.160.40:FF:000002">
    <property type="entry name" value="Porphobilinogen deaminase"/>
    <property type="match status" value="1"/>
</dbReference>
<evidence type="ECO:0000256" key="6">
    <source>
        <dbReference type="ARBA" id="ARBA00022679"/>
    </source>
</evidence>
<organism evidence="14 15">
    <name type="scientific">Geotrichum candidum</name>
    <name type="common">Oospora lactis</name>
    <name type="synonym">Dipodascus geotrichum</name>
    <dbReference type="NCBI Taxonomy" id="1173061"/>
    <lineage>
        <taxon>Eukaryota</taxon>
        <taxon>Fungi</taxon>
        <taxon>Dikarya</taxon>
        <taxon>Ascomycota</taxon>
        <taxon>Saccharomycotina</taxon>
        <taxon>Dipodascomycetes</taxon>
        <taxon>Dipodascales</taxon>
        <taxon>Dipodascaceae</taxon>
        <taxon>Geotrichum</taxon>
    </lineage>
</organism>
<evidence type="ECO:0000313" key="14">
    <source>
        <dbReference type="EMBL" id="KAF5104102.1"/>
    </source>
</evidence>
<dbReference type="Gene3D" id="3.40.190.10">
    <property type="entry name" value="Periplasmic binding protein-like II"/>
    <property type="match status" value="2"/>
</dbReference>
<proteinExistence type="inferred from homology"/>
<protein>
    <recommendedName>
        <fullName evidence="5">Porphobilinogen deaminase</fullName>
        <ecNumber evidence="4">2.5.1.61</ecNumber>
    </recommendedName>
    <alternativeName>
        <fullName evidence="10">Hydroxymethylbilane synthase</fullName>
    </alternativeName>
    <alternativeName>
        <fullName evidence="9">Pre-uroporphyrinogen synthase</fullName>
    </alternativeName>
</protein>
<dbReference type="InterPro" id="IPR036803">
    <property type="entry name" value="Porphobilinogen_deaminase_C_sf"/>
</dbReference>
<evidence type="ECO:0000256" key="5">
    <source>
        <dbReference type="ARBA" id="ARBA00016519"/>
    </source>
</evidence>
<reference evidence="14" key="2">
    <citation type="submission" date="2020-01" db="EMBL/GenBank/DDBJ databases">
        <authorList>
            <person name="Perkins V."/>
            <person name="Lessard M.-H."/>
            <person name="Dugat-Bony E."/>
            <person name="Frenette M."/>
            <person name="Labrie S."/>
        </authorList>
    </citation>
    <scope>NUCLEOTIDE SEQUENCE</scope>
    <source>
        <strain evidence="14">LMA-70</strain>
    </source>
</reference>
<dbReference type="Gene3D" id="3.30.160.40">
    <property type="entry name" value="Porphobilinogen deaminase, C-terminal domain"/>
    <property type="match status" value="1"/>
</dbReference>
<evidence type="ECO:0000256" key="4">
    <source>
        <dbReference type="ARBA" id="ARBA00012655"/>
    </source>
</evidence>
<dbReference type="GO" id="GO:0005737">
    <property type="term" value="C:cytoplasm"/>
    <property type="evidence" value="ECO:0007669"/>
    <property type="project" value="TreeGrafter"/>
</dbReference>
<comment type="caution">
    <text evidence="14">The sequence shown here is derived from an EMBL/GenBank/DDBJ whole genome shotgun (WGS) entry which is preliminary data.</text>
</comment>
<evidence type="ECO:0000259" key="12">
    <source>
        <dbReference type="Pfam" id="PF01379"/>
    </source>
</evidence>
<dbReference type="EMBL" id="QQZK01000013">
    <property type="protein sequence ID" value="KAF5104102.1"/>
    <property type="molecule type" value="Genomic_DNA"/>
</dbReference>
<dbReference type="SUPFAM" id="SSF54782">
    <property type="entry name" value="Porphobilinogen deaminase (hydroxymethylbilane synthase), C-terminal domain"/>
    <property type="match status" value="1"/>
</dbReference>